<dbReference type="Gene3D" id="3.40.190.10">
    <property type="entry name" value="Periplasmic binding protein-like II"/>
    <property type="match status" value="1"/>
</dbReference>
<feature type="chain" id="PRO_5032504102" evidence="2">
    <location>
        <begin position="30"/>
        <end position="326"/>
    </location>
</feature>
<evidence type="ECO:0000256" key="1">
    <source>
        <dbReference type="ARBA" id="ARBA00006987"/>
    </source>
</evidence>
<reference evidence="3 4" key="1">
    <citation type="submission" date="2020-01" db="EMBL/GenBank/DDBJ databases">
        <title>Genome sequencing of strain KACC 21265.</title>
        <authorList>
            <person name="Heo J."/>
            <person name="Kim S.-J."/>
            <person name="Kim J.-S."/>
            <person name="Hong S.-B."/>
            <person name="Kwon S.-W."/>
        </authorList>
    </citation>
    <scope>NUCLEOTIDE SEQUENCE [LARGE SCALE GENOMIC DNA]</scope>
    <source>
        <strain evidence="3 4">KACC 21265</strain>
    </source>
</reference>
<sequence length="326" mass="34082">MTHRFHRRSAMAALALLALGAAAPGLALAQDSGKPITIIVGSPPGGTTDTLARVIGKLMGDALGRVVLVENRAGAGGNIAAAYVAKAPADGSTLLMSFTGHTINATLYKNLSFDPVKDFTPITMVARVPSVLIARKGLPFHDTAGLVAYAKQNPGKLSFAIGAQGSSLHLASEQFKMLTGTQILNIPYKGTGPALTDLLAGTVDLMFASTVNVLPHMKTGAIQLLGVSSREPLPQVPGVPPIGKTVKGFESTAWFGLFGPAKMPPEVTEKYYQAVKKAVESPAYQERMQTEAASAVDMTPKAFGQFVAQDVQDWAKIIKASGATVE</sequence>
<dbReference type="InterPro" id="IPR042100">
    <property type="entry name" value="Bug_dom1"/>
</dbReference>
<dbReference type="Proteomes" id="UP000464787">
    <property type="component" value="Chromosome"/>
</dbReference>
<dbReference type="EMBL" id="CP047650">
    <property type="protein sequence ID" value="QHI97567.1"/>
    <property type="molecule type" value="Genomic_DNA"/>
</dbReference>
<dbReference type="InterPro" id="IPR006311">
    <property type="entry name" value="TAT_signal"/>
</dbReference>
<evidence type="ECO:0000256" key="2">
    <source>
        <dbReference type="SAM" id="SignalP"/>
    </source>
</evidence>
<dbReference type="PANTHER" id="PTHR42928">
    <property type="entry name" value="TRICARBOXYLATE-BINDING PROTEIN"/>
    <property type="match status" value="1"/>
</dbReference>
<protein>
    <submittedName>
        <fullName evidence="3">Tripartite tricarboxylate transporter substrate binding protein</fullName>
    </submittedName>
</protein>
<comment type="similarity">
    <text evidence="1">Belongs to the UPF0065 (bug) family.</text>
</comment>
<feature type="signal peptide" evidence="2">
    <location>
        <begin position="1"/>
        <end position="29"/>
    </location>
</feature>
<dbReference type="PROSITE" id="PS51318">
    <property type="entry name" value="TAT"/>
    <property type="match status" value="1"/>
</dbReference>
<dbReference type="Gene3D" id="3.40.190.150">
    <property type="entry name" value="Bordetella uptake gene, domain 1"/>
    <property type="match status" value="1"/>
</dbReference>
<dbReference type="RefSeq" id="WP_160551085.1">
    <property type="nucleotide sequence ID" value="NZ_CP047650.1"/>
</dbReference>
<evidence type="ECO:0000313" key="4">
    <source>
        <dbReference type="Proteomes" id="UP000464787"/>
    </source>
</evidence>
<dbReference type="Pfam" id="PF03401">
    <property type="entry name" value="TctC"/>
    <property type="match status" value="1"/>
</dbReference>
<name>A0A857J1T5_9BURK</name>
<gene>
    <name evidence="3" type="ORF">GT347_05940</name>
</gene>
<evidence type="ECO:0000313" key="3">
    <source>
        <dbReference type="EMBL" id="QHI97567.1"/>
    </source>
</evidence>
<dbReference type="InterPro" id="IPR005064">
    <property type="entry name" value="BUG"/>
</dbReference>
<dbReference type="SUPFAM" id="SSF53850">
    <property type="entry name" value="Periplasmic binding protein-like II"/>
    <property type="match status" value="1"/>
</dbReference>
<dbReference type="PANTHER" id="PTHR42928:SF5">
    <property type="entry name" value="BLR1237 PROTEIN"/>
    <property type="match status" value="1"/>
</dbReference>
<keyword evidence="4" id="KW-1185">Reference proteome</keyword>
<organism evidence="3 4">
    <name type="scientific">Xylophilus rhododendri</name>
    <dbReference type="NCBI Taxonomy" id="2697032"/>
    <lineage>
        <taxon>Bacteria</taxon>
        <taxon>Pseudomonadati</taxon>
        <taxon>Pseudomonadota</taxon>
        <taxon>Betaproteobacteria</taxon>
        <taxon>Burkholderiales</taxon>
        <taxon>Xylophilus</taxon>
    </lineage>
</organism>
<dbReference type="PIRSF" id="PIRSF017082">
    <property type="entry name" value="YflP"/>
    <property type="match status" value="1"/>
</dbReference>
<dbReference type="AlphaFoldDB" id="A0A857J1T5"/>
<accession>A0A857J1T5</accession>
<dbReference type="KEGG" id="xyk:GT347_05940"/>
<proteinExistence type="inferred from homology"/>
<keyword evidence="2" id="KW-0732">Signal</keyword>